<evidence type="ECO:0000313" key="2">
    <source>
        <dbReference type="EMBL" id="KAL2614209.1"/>
    </source>
</evidence>
<dbReference type="EMBL" id="JBHFFA010000007">
    <property type="protein sequence ID" value="KAL2614209.1"/>
    <property type="molecule type" value="Genomic_DNA"/>
</dbReference>
<reference evidence="2 3" key="1">
    <citation type="submission" date="2024-09" db="EMBL/GenBank/DDBJ databases">
        <title>Chromosome-scale assembly of Riccia fluitans.</title>
        <authorList>
            <person name="Paukszto L."/>
            <person name="Sawicki J."/>
            <person name="Karawczyk K."/>
            <person name="Piernik-Szablinska J."/>
            <person name="Szczecinska M."/>
            <person name="Mazdziarz M."/>
        </authorList>
    </citation>
    <scope>NUCLEOTIDE SEQUENCE [LARGE SCALE GENOMIC DNA]</scope>
    <source>
        <strain evidence="2">Rf_01</strain>
        <tissue evidence="2">Aerial parts of the thallus</tissue>
    </source>
</reference>
<comment type="caution">
    <text evidence="2">The sequence shown here is derived from an EMBL/GenBank/DDBJ whole genome shotgun (WGS) entry which is preliminary data.</text>
</comment>
<evidence type="ECO:0000313" key="3">
    <source>
        <dbReference type="Proteomes" id="UP001605036"/>
    </source>
</evidence>
<proteinExistence type="predicted"/>
<accession>A0ABD1XZ32</accession>
<sequence>MKLRIGFKGSKKCGGPIRTLGYLHHWRNGHSGKVWRAHQNARVPSPLAEWAQRKSVEGPSERSGTFTTGGMGTAGRSSSRAGRSLKRHPTHKSSCTSTGATVHRPD</sequence>
<feature type="region of interest" description="Disordered" evidence="1">
    <location>
        <begin position="49"/>
        <end position="106"/>
    </location>
</feature>
<dbReference type="Proteomes" id="UP001605036">
    <property type="component" value="Unassembled WGS sequence"/>
</dbReference>
<name>A0ABD1XZ32_9MARC</name>
<organism evidence="2 3">
    <name type="scientific">Riccia fluitans</name>
    <dbReference type="NCBI Taxonomy" id="41844"/>
    <lineage>
        <taxon>Eukaryota</taxon>
        <taxon>Viridiplantae</taxon>
        <taxon>Streptophyta</taxon>
        <taxon>Embryophyta</taxon>
        <taxon>Marchantiophyta</taxon>
        <taxon>Marchantiopsida</taxon>
        <taxon>Marchantiidae</taxon>
        <taxon>Marchantiales</taxon>
        <taxon>Ricciaceae</taxon>
        <taxon>Riccia</taxon>
    </lineage>
</organism>
<protein>
    <submittedName>
        <fullName evidence="2">Uncharacterized protein</fullName>
    </submittedName>
</protein>
<gene>
    <name evidence="2" type="ORF">R1flu_025901</name>
</gene>
<dbReference type="AlphaFoldDB" id="A0ABD1XZ32"/>
<evidence type="ECO:0000256" key="1">
    <source>
        <dbReference type="SAM" id="MobiDB-lite"/>
    </source>
</evidence>
<keyword evidence="3" id="KW-1185">Reference proteome</keyword>
<feature type="compositionally biased region" description="Basic and acidic residues" evidence="1">
    <location>
        <begin position="51"/>
        <end position="60"/>
    </location>
</feature>